<keyword evidence="2" id="KW-1185">Reference proteome</keyword>
<reference evidence="1 2" key="1">
    <citation type="journal article" date="2014" name="Genome Biol. Evol.">
        <title>The genome of the myxosporean Thelohanellus kitauei shows adaptations to nutrient acquisition within its fish host.</title>
        <authorList>
            <person name="Yang Y."/>
            <person name="Xiong J."/>
            <person name="Zhou Z."/>
            <person name="Huo F."/>
            <person name="Miao W."/>
            <person name="Ran C."/>
            <person name="Liu Y."/>
            <person name="Zhang J."/>
            <person name="Feng J."/>
            <person name="Wang M."/>
            <person name="Wang M."/>
            <person name="Wang L."/>
            <person name="Yao B."/>
        </authorList>
    </citation>
    <scope>NUCLEOTIDE SEQUENCE [LARGE SCALE GENOMIC DNA]</scope>
    <source>
        <strain evidence="1">Wuqing</strain>
    </source>
</reference>
<sequence length="139" mass="15764">MAEEFKENGIAVNGIWPSTVIFTNAIEKIYGQSLKQKCRKPEIMADAILEIACRDSKEFTGNLVTDEDVLTSRPLDEYNYENGDKLLPCLYIENTESMVHSDGRDAVFHRISGIITFNKLSFKKLMPKYPKLIKISALS</sequence>
<dbReference type="AlphaFoldDB" id="A0A0C2I598"/>
<proteinExistence type="predicted"/>
<comment type="caution">
    <text evidence="1">The sequence shown here is derived from an EMBL/GenBank/DDBJ whole genome shotgun (WGS) entry which is preliminary data.</text>
</comment>
<dbReference type="PANTHER" id="PTHR42808:SF3">
    <property type="entry name" value="HYDROXYSTEROID DEHYDROGENASE-LIKE PROTEIN 2"/>
    <property type="match status" value="1"/>
</dbReference>
<dbReference type="Proteomes" id="UP000031668">
    <property type="component" value="Unassembled WGS sequence"/>
</dbReference>
<dbReference type="InterPro" id="IPR051935">
    <property type="entry name" value="HSDL2"/>
</dbReference>
<organism evidence="1 2">
    <name type="scientific">Thelohanellus kitauei</name>
    <name type="common">Myxosporean</name>
    <dbReference type="NCBI Taxonomy" id="669202"/>
    <lineage>
        <taxon>Eukaryota</taxon>
        <taxon>Metazoa</taxon>
        <taxon>Cnidaria</taxon>
        <taxon>Myxozoa</taxon>
        <taxon>Myxosporea</taxon>
        <taxon>Bivalvulida</taxon>
        <taxon>Platysporina</taxon>
        <taxon>Myxobolidae</taxon>
        <taxon>Thelohanellus</taxon>
    </lineage>
</organism>
<dbReference type="GO" id="GO:0005739">
    <property type="term" value="C:mitochondrion"/>
    <property type="evidence" value="ECO:0007669"/>
    <property type="project" value="TreeGrafter"/>
</dbReference>
<gene>
    <name evidence="1" type="ORF">RF11_15351</name>
</gene>
<name>A0A0C2I598_THEKT</name>
<evidence type="ECO:0000313" key="2">
    <source>
        <dbReference type="Proteomes" id="UP000031668"/>
    </source>
</evidence>
<evidence type="ECO:0000313" key="1">
    <source>
        <dbReference type="EMBL" id="KII60318.1"/>
    </source>
</evidence>
<dbReference type="Gene3D" id="3.40.50.720">
    <property type="entry name" value="NAD(P)-binding Rossmann-like Domain"/>
    <property type="match status" value="1"/>
</dbReference>
<protein>
    <submittedName>
        <fullName evidence="1">Hydroxysteroid dehydrogenase-like protein 2</fullName>
    </submittedName>
</protein>
<dbReference type="OrthoDB" id="5327538at2759"/>
<dbReference type="EMBL" id="JWZT01005706">
    <property type="protein sequence ID" value="KII60318.1"/>
    <property type="molecule type" value="Genomic_DNA"/>
</dbReference>
<dbReference type="PANTHER" id="PTHR42808">
    <property type="entry name" value="HYDROXYSTEROID DEHYDROGENASE-LIKE PROTEIN 2"/>
    <property type="match status" value="1"/>
</dbReference>
<accession>A0A0C2I598</accession>